<reference evidence="2" key="1">
    <citation type="journal article" date="2019" name="Int. J. Syst. Evol. Microbiol.">
        <title>The Global Catalogue of Microorganisms (GCM) 10K type strain sequencing project: providing services to taxonomists for standard genome sequencing and annotation.</title>
        <authorList>
            <consortium name="The Broad Institute Genomics Platform"/>
            <consortium name="The Broad Institute Genome Sequencing Center for Infectious Disease"/>
            <person name="Wu L."/>
            <person name="Ma J."/>
        </authorList>
    </citation>
    <scope>NUCLEOTIDE SEQUENCE [LARGE SCALE GENOMIC DNA]</scope>
    <source>
        <strain evidence="2">CGMCC 1.15053</strain>
    </source>
</reference>
<comment type="caution">
    <text evidence="1">The sequence shown here is derived from an EMBL/GenBank/DDBJ whole genome shotgun (WGS) entry which is preliminary data.</text>
</comment>
<keyword evidence="2" id="KW-1185">Reference proteome</keyword>
<protein>
    <submittedName>
        <fullName evidence="1">Uncharacterized protein</fullName>
    </submittedName>
</protein>
<dbReference type="RefSeq" id="WP_380049996.1">
    <property type="nucleotide sequence ID" value="NZ_JBHSOH010000015.1"/>
</dbReference>
<dbReference type="Proteomes" id="UP001595979">
    <property type="component" value="Unassembled WGS sequence"/>
</dbReference>
<proteinExistence type="predicted"/>
<gene>
    <name evidence="1" type="ORF">ACFPQ6_12740</name>
</gene>
<dbReference type="EMBL" id="JBHSOH010000015">
    <property type="protein sequence ID" value="MFC5849176.1"/>
    <property type="molecule type" value="Genomic_DNA"/>
</dbReference>
<sequence length="237" mass="25136">MNIRSLLLLGLLGGQALAQGSLLPLPYATVDLGAGTYRVPSPDANTTFLVLSTQPLPVAEKPTAQPWVDLNALPWNTVELGGNRYRLPIGDHAELLILSSVPHPVAPAPAGAVRPAGTPSTTEISGRRLPRLPGLPDDLTGSVTMVQRGNQVTYSYSFTSLGQRTFSLDANAIQILQNGQPIRATLDRRSGNLTPGVLVGGTGEIGRIRTGRVSSAPIELRWTIRTGDTSYTLSITQ</sequence>
<evidence type="ECO:0000313" key="1">
    <source>
        <dbReference type="EMBL" id="MFC5849176.1"/>
    </source>
</evidence>
<organism evidence="1 2">
    <name type="scientific">Deinococcus petrolearius</name>
    <dbReference type="NCBI Taxonomy" id="1751295"/>
    <lineage>
        <taxon>Bacteria</taxon>
        <taxon>Thermotogati</taxon>
        <taxon>Deinococcota</taxon>
        <taxon>Deinococci</taxon>
        <taxon>Deinococcales</taxon>
        <taxon>Deinococcaceae</taxon>
        <taxon>Deinococcus</taxon>
    </lineage>
</organism>
<name>A0ABW1DN44_9DEIO</name>
<evidence type="ECO:0000313" key="2">
    <source>
        <dbReference type="Proteomes" id="UP001595979"/>
    </source>
</evidence>
<accession>A0ABW1DN44</accession>